<evidence type="ECO:0000259" key="9">
    <source>
        <dbReference type="Pfam" id="PF04545"/>
    </source>
</evidence>
<feature type="short sequence motif" description="Interaction with polymerase core subunit RpoC" evidence="6">
    <location>
        <begin position="42"/>
        <end position="45"/>
    </location>
</feature>
<dbReference type="GO" id="GO:0006352">
    <property type="term" value="P:DNA-templated transcription initiation"/>
    <property type="evidence" value="ECO:0007669"/>
    <property type="project" value="UniProtKB-UniRule"/>
</dbReference>
<dbReference type="GO" id="GO:0003677">
    <property type="term" value="F:DNA binding"/>
    <property type="evidence" value="ECO:0007669"/>
    <property type="project" value="UniProtKB-UniRule"/>
</dbReference>
<comment type="caution">
    <text evidence="10">The sequence shown here is derived from an EMBL/GenBank/DDBJ whole genome shotgun (WGS) entry which is preliminary data.</text>
</comment>
<dbReference type="SUPFAM" id="SSF88946">
    <property type="entry name" value="Sigma2 domain of RNA polymerase sigma factors"/>
    <property type="match status" value="1"/>
</dbReference>
<dbReference type="PANTHER" id="PTHR30385">
    <property type="entry name" value="SIGMA FACTOR F FLAGELLAR"/>
    <property type="match status" value="1"/>
</dbReference>
<dbReference type="SUPFAM" id="SSF88659">
    <property type="entry name" value="Sigma3 and sigma4 domains of RNA polymerase sigma factors"/>
    <property type="match status" value="2"/>
</dbReference>
<dbReference type="FunFam" id="1.20.140.160:FF:000001">
    <property type="entry name" value="RNA polymerase sigma factor FliA"/>
    <property type="match status" value="1"/>
</dbReference>
<dbReference type="PANTHER" id="PTHR30385:SF7">
    <property type="entry name" value="RNA POLYMERASE SIGMA FACTOR FLIA"/>
    <property type="match status" value="1"/>
</dbReference>
<dbReference type="Pfam" id="PF04542">
    <property type="entry name" value="Sigma70_r2"/>
    <property type="match status" value="1"/>
</dbReference>
<feature type="region of interest" description="Sigma-70 factor domain-4" evidence="6">
    <location>
        <begin position="179"/>
        <end position="227"/>
    </location>
</feature>
<comment type="subcellular location">
    <subcellularLocation>
        <location evidence="6">Cytoplasm</location>
    </subcellularLocation>
</comment>
<keyword evidence="11" id="KW-1185">Reference proteome</keyword>
<proteinExistence type="inferred from homology"/>
<dbReference type="Pfam" id="PF04545">
    <property type="entry name" value="Sigma70_r4"/>
    <property type="match status" value="1"/>
</dbReference>
<evidence type="ECO:0000313" key="11">
    <source>
        <dbReference type="Proteomes" id="UP000265411"/>
    </source>
</evidence>
<feature type="region of interest" description="Sigma-70 factor domain-2" evidence="6">
    <location>
        <begin position="15"/>
        <end position="87"/>
    </location>
</feature>
<reference evidence="10 11" key="1">
    <citation type="journal article" date="2018" name="Syst. Appl. Microbiol.">
        <title>Pseudomonas gallaeciensis sp. nov., isolated from crude-oil-contaminated intertidal sand samples after the Prestige oil spill.</title>
        <authorList>
            <person name="Mulet M."/>
            <person name="Sanchez D."/>
            <person name="Rodriguez A.C."/>
            <person name="Nogales B."/>
            <person name="Bosch R."/>
            <person name="Busquets A."/>
            <person name="Gomila M."/>
            <person name="Lalucat J."/>
            <person name="Garcia-Valdes E."/>
        </authorList>
    </citation>
    <scope>NUCLEOTIDE SEQUENCE [LARGE SCALE GENOMIC DNA]</scope>
    <source>
        <strain evidence="10 11">V113</strain>
    </source>
</reference>
<dbReference type="NCBIfam" id="TIGR02479">
    <property type="entry name" value="FliA_WhiG"/>
    <property type="match status" value="1"/>
</dbReference>
<dbReference type="CDD" id="cd06171">
    <property type="entry name" value="Sigma70_r4"/>
    <property type="match status" value="1"/>
</dbReference>
<dbReference type="InterPro" id="IPR014284">
    <property type="entry name" value="RNA_pol_sigma-70_dom"/>
</dbReference>
<dbReference type="Proteomes" id="UP000265411">
    <property type="component" value="Unassembled WGS sequence"/>
</dbReference>
<comment type="similarity">
    <text evidence="6">Belongs to the sigma-70 factor family. FliA subfamily.</text>
</comment>
<keyword evidence="3 6" id="KW-0731">Sigma factor</keyword>
<comment type="function">
    <text evidence="6">Sigma factors are initiation factors that promote the attachment of RNA polymerase to specific initiation sites and are then released. This sigma factor controls the expression of flagella-related genes.</text>
</comment>
<keyword evidence="10" id="KW-0969">Cilium</keyword>
<dbReference type="InterPro" id="IPR000943">
    <property type="entry name" value="RNA_pol_sigma70"/>
</dbReference>
<evidence type="ECO:0000259" key="7">
    <source>
        <dbReference type="Pfam" id="PF04539"/>
    </source>
</evidence>
<keyword evidence="10" id="KW-0966">Cell projection</keyword>
<dbReference type="Pfam" id="PF04539">
    <property type="entry name" value="Sigma70_r3"/>
    <property type="match status" value="1"/>
</dbReference>
<dbReference type="PRINTS" id="PR00046">
    <property type="entry name" value="SIGMA70FCT"/>
</dbReference>
<dbReference type="InterPro" id="IPR007630">
    <property type="entry name" value="RNA_pol_sigma70_r4"/>
</dbReference>
<comment type="caution">
    <text evidence="6">Lacks conserved residue(s) required for the propagation of feature annotation.</text>
</comment>
<name>A0A395RB47_9PSED</name>
<feature type="DNA-binding region" description="H-T-H motif" evidence="6">
    <location>
        <begin position="201"/>
        <end position="220"/>
    </location>
</feature>
<keyword evidence="1 6" id="KW-0963">Cytoplasm</keyword>
<keyword evidence="2 6" id="KW-0805">Transcription regulation</keyword>
<dbReference type="GO" id="GO:0005737">
    <property type="term" value="C:cytoplasm"/>
    <property type="evidence" value="ECO:0007669"/>
    <property type="project" value="UniProtKB-SubCell"/>
</dbReference>
<evidence type="ECO:0000256" key="4">
    <source>
        <dbReference type="ARBA" id="ARBA00023125"/>
    </source>
</evidence>
<keyword evidence="10" id="KW-0282">Flagellum</keyword>
<dbReference type="FunFam" id="1.10.1740.10:FF:000002">
    <property type="entry name" value="RNA polymerase sigma factor FliA"/>
    <property type="match status" value="1"/>
</dbReference>
<dbReference type="InterPro" id="IPR028617">
    <property type="entry name" value="Sigma70_FliA"/>
</dbReference>
<dbReference type="PIRSF" id="PIRSF000770">
    <property type="entry name" value="RNA_pol_sigma-SigE/K"/>
    <property type="match status" value="1"/>
</dbReference>
<keyword evidence="4 6" id="KW-0238">DNA-binding</keyword>
<evidence type="ECO:0000256" key="5">
    <source>
        <dbReference type="ARBA" id="ARBA00023163"/>
    </source>
</evidence>
<evidence type="ECO:0000256" key="3">
    <source>
        <dbReference type="ARBA" id="ARBA00023082"/>
    </source>
</evidence>
<feature type="domain" description="RNA polymerase sigma-70 region 3" evidence="7">
    <location>
        <begin position="96"/>
        <end position="150"/>
    </location>
</feature>
<dbReference type="NCBIfam" id="TIGR02937">
    <property type="entry name" value="sigma70-ECF"/>
    <property type="match status" value="1"/>
</dbReference>
<gene>
    <name evidence="6 10" type="primary">fliA</name>
    <name evidence="10" type="ORF">ASB58_03840</name>
</gene>
<dbReference type="GO" id="GO:0016987">
    <property type="term" value="F:sigma factor activity"/>
    <property type="evidence" value="ECO:0007669"/>
    <property type="project" value="UniProtKB-UniRule"/>
</dbReference>
<dbReference type="AlphaFoldDB" id="A0A395RB47"/>
<evidence type="ECO:0000256" key="6">
    <source>
        <dbReference type="HAMAP-Rule" id="MF_00962"/>
    </source>
</evidence>
<organism evidence="10 11">
    <name type="scientific">Pseudomonas abyssi</name>
    <dbReference type="NCBI Taxonomy" id="170540"/>
    <lineage>
        <taxon>Bacteria</taxon>
        <taxon>Pseudomonadati</taxon>
        <taxon>Pseudomonadota</taxon>
        <taxon>Gammaproteobacteria</taxon>
        <taxon>Pseudomonadales</taxon>
        <taxon>Pseudomonadaceae</taxon>
        <taxon>Pseudomonas</taxon>
    </lineage>
</organism>
<accession>A0A395RB47</accession>
<sequence length="236" mass="26306">MYTRAQGSAEQQDRLVEQYAPLVKRIAYHLLGRLPSSVQVEDLMQAGMIGLLEASRKFDFGKGASFETYAGIRIRGAMLDEVRKGDWAPRSVHRNTRMVSDAMRAVEARLGRDAKDHEVAAELDMSLEEYYAILSDTAGSKLFSFDDLLEAGAPADVQGGEEPLSGLQDERFRAALVEAIDGLPERERLLLSLYYDEELNLKEIGAVLGVSESRVSQLHSQCAARLRAKLTNWRND</sequence>
<dbReference type="InterPro" id="IPR007624">
    <property type="entry name" value="RNA_pol_sigma70_r3"/>
</dbReference>
<feature type="domain" description="RNA polymerase sigma-70 region 4" evidence="9">
    <location>
        <begin position="179"/>
        <end position="228"/>
    </location>
</feature>
<evidence type="ECO:0000256" key="1">
    <source>
        <dbReference type="ARBA" id="ARBA00022490"/>
    </source>
</evidence>
<dbReference type="HAMAP" id="MF_00962">
    <property type="entry name" value="Sigma70_FliA"/>
    <property type="match status" value="1"/>
</dbReference>
<dbReference type="GO" id="GO:0003899">
    <property type="term" value="F:DNA-directed RNA polymerase activity"/>
    <property type="evidence" value="ECO:0007669"/>
    <property type="project" value="InterPro"/>
</dbReference>
<dbReference type="InterPro" id="IPR007627">
    <property type="entry name" value="RNA_pol_sigma70_r2"/>
</dbReference>
<dbReference type="InterPro" id="IPR012845">
    <property type="entry name" value="RNA_pol_sigma_FliA_WhiG"/>
</dbReference>
<dbReference type="EMBL" id="LMAZ01000001">
    <property type="protein sequence ID" value="RGP57325.1"/>
    <property type="molecule type" value="Genomic_DNA"/>
</dbReference>
<dbReference type="InterPro" id="IPR013325">
    <property type="entry name" value="RNA_pol_sigma_r2"/>
</dbReference>
<protein>
    <recommendedName>
        <fullName evidence="6">RNA polymerase sigma factor FliA</fullName>
    </recommendedName>
    <alternativeName>
        <fullName evidence="6">RNA polymerase sigma factor for flagellar operon</fullName>
    </alternativeName>
    <alternativeName>
        <fullName evidence="6">Sigma F</fullName>
    </alternativeName>
    <alternativeName>
        <fullName evidence="6">Sigma-28</fullName>
    </alternativeName>
</protein>
<evidence type="ECO:0000259" key="8">
    <source>
        <dbReference type="Pfam" id="PF04542"/>
    </source>
</evidence>
<dbReference type="InterPro" id="IPR013324">
    <property type="entry name" value="RNA_pol_sigma_r3/r4-like"/>
</dbReference>
<evidence type="ECO:0000256" key="2">
    <source>
        <dbReference type="ARBA" id="ARBA00023015"/>
    </source>
</evidence>
<feature type="domain" description="RNA polymerase sigma-70 region 2" evidence="8">
    <location>
        <begin position="15"/>
        <end position="87"/>
    </location>
</feature>
<evidence type="ECO:0000313" key="10">
    <source>
        <dbReference type="EMBL" id="RGP57325.1"/>
    </source>
</evidence>
<dbReference type="Gene3D" id="1.20.140.160">
    <property type="match status" value="1"/>
</dbReference>
<keyword evidence="5 6" id="KW-0804">Transcription</keyword>
<dbReference type="NCBIfam" id="NF005413">
    <property type="entry name" value="PRK06986.1"/>
    <property type="match status" value="1"/>
</dbReference>
<dbReference type="Gene3D" id="1.10.1740.10">
    <property type="match status" value="1"/>
</dbReference>